<evidence type="ECO:0000313" key="1">
    <source>
        <dbReference type="EMBL" id="GIQ81700.1"/>
    </source>
</evidence>
<gene>
    <name evidence="1" type="ORF">KIPB_002700</name>
</gene>
<dbReference type="AlphaFoldDB" id="A0A9K3CT97"/>
<keyword evidence="2" id="KW-1185">Reference proteome</keyword>
<organism evidence="1 2">
    <name type="scientific">Kipferlia bialata</name>
    <dbReference type="NCBI Taxonomy" id="797122"/>
    <lineage>
        <taxon>Eukaryota</taxon>
        <taxon>Metamonada</taxon>
        <taxon>Carpediemonas-like organisms</taxon>
        <taxon>Kipferlia</taxon>
    </lineage>
</organism>
<dbReference type="Proteomes" id="UP000265618">
    <property type="component" value="Unassembled WGS sequence"/>
</dbReference>
<sequence length="172" mass="19200">MERPGEAASFVKAQSEYLESARVKLGNAEMIKGISGGYMSSGTAVPSAWCVGLTPMEQREWLVDCFRMRQYDYFHTANQPRGLYKSKLPRETLSELLIFCLLCQGGRVLPTNWCWEAFLEQAQPVVLTPFSTADATAKYGVEDVAQVFMGGRSLRFTAAVVYCSSVEGWKKD</sequence>
<evidence type="ECO:0000313" key="2">
    <source>
        <dbReference type="Proteomes" id="UP000265618"/>
    </source>
</evidence>
<dbReference type="OrthoDB" id="540248at2759"/>
<reference evidence="1 2" key="1">
    <citation type="journal article" date="2018" name="PLoS ONE">
        <title>The draft genome of Kipferlia bialata reveals reductive genome evolution in fornicate parasites.</title>
        <authorList>
            <person name="Tanifuji G."/>
            <person name="Takabayashi S."/>
            <person name="Kume K."/>
            <person name="Takagi M."/>
            <person name="Nakayama T."/>
            <person name="Kamikawa R."/>
            <person name="Inagaki Y."/>
            <person name="Hashimoto T."/>
        </authorList>
    </citation>
    <scope>NUCLEOTIDE SEQUENCE [LARGE SCALE GENOMIC DNA]</scope>
    <source>
        <strain evidence="1">NY0173</strain>
    </source>
</reference>
<name>A0A9K3CT97_9EUKA</name>
<accession>A0A9K3CT97</accession>
<comment type="caution">
    <text evidence="1">The sequence shown here is derived from an EMBL/GenBank/DDBJ whole genome shotgun (WGS) entry which is preliminary data.</text>
</comment>
<feature type="non-terminal residue" evidence="1">
    <location>
        <position position="1"/>
    </location>
</feature>
<dbReference type="EMBL" id="BDIP01000470">
    <property type="protein sequence ID" value="GIQ81700.1"/>
    <property type="molecule type" value="Genomic_DNA"/>
</dbReference>
<protein>
    <submittedName>
        <fullName evidence="1">Uncharacterized protein</fullName>
    </submittedName>
</protein>
<proteinExistence type="predicted"/>